<evidence type="ECO:0000256" key="5">
    <source>
        <dbReference type="ARBA" id="ARBA00023239"/>
    </source>
</evidence>
<evidence type="ECO:0000256" key="6">
    <source>
        <dbReference type="ARBA" id="ARBA00047684"/>
    </source>
</evidence>
<dbReference type="GO" id="GO:0004037">
    <property type="term" value="F:allantoicase activity"/>
    <property type="evidence" value="ECO:0007669"/>
    <property type="project" value="InterPro"/>
</dbReference>
<dbReference type="NCBIfam" id="TIGR02961">
    <property type="entry name" value="allantoicase"/>
    <property type="match status" value="1"/>
</dbReference>
<dbReference type="PANTHER" id="PTHR12045">
    <property type="entry name" value="ALLANTOICASE"/>
    <property type="match status" value="1"/>
</dbReference>
<keyword evidence="4" id="KW-0378">Hydrolase</keyword>
<keyword evidence="9" id="KW-1185">Reference proteome</keyword>
<dbReference type="InterPro" id="IPR005164">
    <property type="entry name" value="Allantoicase"/>
</dbReference>
<accession>A0A4R0S287</accession>
<dbReference type="PANTHER" id="PTHR12045:SF3">
    <property type="entry name" value="INACTIVE ALLANTOICASE-RELATED"/>
    <property type="match status" value="1"/>
</dbReference>
<comment type="caution">
    <text evidence="8">The sequence shown here is derived from an EMBL/GenBank/DDBJ whole genome shotgun (WGS) entry which is preliminary data.</text>
</comment>
<dbReference type="GO" id="GO:0006144">
    <property type="term" value="P:purine nucleobase metabolic process"/>
    <property type="evidence" value="ECO:0007669"/>
    <property type="project" value="UniProtKB-KW"/>
</dbReference>
<dbReference type="EMBL" id="RWJN01000004">
    <property type="protein sequence ID" value="TCD71588.1"/>
    <property type="molecule type" value="Genomic_DNA"/>
</dbReference>
<dbReference type="Gene3D" id="2.60.120.480">
    <property type="entry name" value="Ureidoglycolate hydrolase"/>
    <property type="match status" value="1"/>
</dbReference>
<dbReference type="InterPro" id="IPR015908">
    <property type="entry name" value="Allantoicase_dom"/>
</dbReference>
<organism evidence="8 9">
    <name type="scientific">Steccherinum ochraceum</name>
    <dbReference type="NCBI Taxonomy" id="92696"/>
    <lineage>
        <taxon>Eukaryota</taxon>
        <taxon>Fungi</taxon>
        <taxon>Dikarya</taxon>
        <taxon>Basidiomycota</taxon>
        <taxon>Agaricomycotina</taxon>
        <taxon>Agaricomycetes</taxon>
        <taxon>Polyporales</taxon>
        <taxon>Steccherinaceae</taxon>
        <taxon>Steccherinum</taxon>
    </lineage>
</organism>
<evidence type="ECO:0000256" key="4">
    <source>
        <dbReference type="ARBA" id="ARBA00022801"/>
    </source>
</evidence>
<dbReference type="InterPro" id="IPR007247">
    <property type="entry name" value="Ureidogly_lyase"/>
</dbReference>
<dbReference type="STRING" id="92696.A0A4R0S287"/>
<dbReference type="Pfam" id="PF03561">
    <property type="entry name" value="Allantoicase"/>
    <property type="match status" value="2"/>
</dbReference>
<protein>
    <submittedName>
        <fullName evidence="8">Allantoicase</fullName>
    </submittedName>
</protein>
<dbReference type="FunFam" id="2.60.120.260:FF:000059">
    <property type="entry name" value="Probable allantoicase"/>
    <property type="match status" value="1"/>
</dbReference>
<comment type="catalytic activity">
    <reaction evidence="6">
        <text>(S)-ureidoglycolate = urea + glyoxylate</text>
        <dbReference type="Rhea" id="RHEA:11304"/>
        <dbReference type="ChEBI" id="CHEBI:16199"/>
        <dbReference type="ChEBI" id="CHEBI:36655"/>
        <dbReference type="ChEBI" id="CHEBI:57296"/>
        <dbReference type="EC" id="4.3.2.3"/>
    </reaction>
</comment>
<gene>
    <name evidence="8" type="primary">DAL2</name>
    <name evidence="8" type="ORF">EIP91_007335</name>
</gene>
<dbReference type="GO" id="GO:0000256">
    <property type="term" value="P:allantoin catabolic process"/>
    <property type="evidence" value="ECO:0007669"/>
    <property type="project" value="InterPro"/>
</dbReference>
<dbReference type="InterPro" id="IPR011051">
    <property type="entry name" value="RmlC_Cupin_sf"/>
</dbReference>
<dbReference type="InterPro" id="IPR008979">
    <property type="entry name" value="Galactose-bd-like_sf"/>
</dbReference>
<dbReference type="Gene3D" id="2.60.120.260">
    <property type="entry name" value="Galactose-binding domain-like"/>
    <property type="match status" value="2"/>
</dbReference>
<evidence type="ECO:0000313" key="8">
    <source>
        <dbReference type="EMBL" id="TCD71588.1"/>
    </source>
</evidence>
<dbReference type="Pfam" id="PF04115">
    <property type="entry name" value="Ureidogly_lyase"/>
    <property type="match status" value="1"/>
</dbReference>
<evidence type="ECO:0000256" key="1">
    <source>
        <dbReference type="ARBA" id="ARBA00009242"/>
    </source>
</evidence>
<dbReference type="SUPFAM" id="SSF51182">
    <property type="entry name" value="RmlC-like cupins"/>
    <property type="match status" value="1"/>
</dbReference>
<dbReference type="InterPro" id="IPR047233">
    <property type="entry name" value="UAH_cupin"/>
</dbReference>
<reference evidence="8 9" key="1">
    <citation type="submission" date="2018-11" db="EMBL/GenBank/DDBJ databases">
        <title>Genome assembly of Steccherinum ochraceum LE-BIN_3174, the white-rot fungus of the Steccherinaceae family (The Residual Polyporoid clade, Polyporales, Basidiomycota).</title>
        <authorList>
            <person name="Fedorova T.V."/>
            <person name="Glazunova O.A."/>
            <person name="Landesman E.O."/>
            <person name="Moiseenko K.V."/>
            <person name="Psurtseva N.V."/>
            <person name="Savinova O.S."/>
            <person name="Shakhova N.V."/>
            <person name="Tyazhelova T.V."/>
            <person name="Vasina D.V."/>
        </authorList>
    </citation>
    <scope>NUCLEOTIDE SEQUENCE [LARGE SCALE GENOMIC DNA]</scope>
    <source>
        <strain evidence="8 9">LE-BIN_3174</strain>
    </source>
</reference>
<feature type="domain" description="Allantoicase" evidence="7">
    <location>
        <begin position="198"/>
        <end position="338"/>
    </location>
</feature>
<dbReference type="InterPro" id="IPR024060">
    <property type="entry name" value="Ureidoglycolate_lyase_dom_sf"/>
</dbReference>
<evidence type="ECO:0000256" key="3">
    <source>
        <dbReference type="ARBA" id="ARBA00022631"/>
    </source>
</evidence>
<dbReference type="HAMAP" id="MF_00813">
    <property type="entry name" value="Allantoicase"/>
    <property type="match status" value="1"/>
</dbReference>
<proteinExistence type="inferred from homology"/>
<evidence type="ECO:0000313" key="9">
    <source>
        <dbReference type="Proteomes" id="UP000292702"/>
    </source>
</evidence>
<comment type="similarity">
    <text evidence="1">Belongs to the allantoicase family.</text>
</comment>
<feature type="domain" description="Allantoicase" evidence="7">
    <location>
        <begin position="31"/>
        <end position="178"/>
    </location>
</feature>
<dbReference type="GO" id="GO:0004848">
    <property type="term" value="F:ureidoglycolate hydrolase activity"/>
    <property type="evidence" value="ECO:0007669"/>
    <property type="project" value="InterPro"/>
</dbReference>
<dbReference type="AlphaFoldDB" id="A0A4R0S287"/>
<keyword evidence="3" id="KW-0659">Purine metabolism</keyword>
<evidence type="ECO:0000259" key="7">
    <source>
        <dbReference type="Pfam" id="PF03561"/>
    </source>
</evidence>
<name>A0A4R0S287_9APHY</name>
<keyword evidence="5" id="KW-0456">Lyase</keyword>
<evidence type="ECO:0000256" key="2">
    <source>
        <dbReference type="ARBA" id="ARBA00011738"/>
    </source>
</evidence>
<dbReference type="Proteomes" id="UP000292702">
    <property type="component" value="Unassembled WGS sequence"/>
</dbReference>
<dbReference type="CDD" id="cd20298">
    <property type="entry name" value="cupin_UAH"/>
    <property type="match status" value="1"/>
</dbReference>
<dbReference type="GO" id="GO:0050385">
    <property type="term" value="F:ureidoglycolate lyase activity"/>
    <property type="evidence" value="ECO:0007669"/>
    <property type="project" value="UniProtKB-EC"/>
</dbReference>
<comment type="subunit">
    <text evidence="2">Homodimer.</text>
</comment>
<sequence>MSSASAYERISLDAFTENFSSTTELSSVALGGTVKSVSDEFFAEAFHLLLVEPAPSLKGQFGPKGALYSGWETRRHNPDYDWCIIKLGTTGFVTGFDLDTSHFNGNEAPEVTVHALFSTDDASISVDDSRWSEILPRVALGPNSRHLFKTPPTASVNYIKLSMYPDGGIARFRVYGDVSPVRPQNLETVYDLAHVFAGGHVVYTSDQHFGVGSNLILPGRGKDMGDGWETKRSRQQGHKDWAIIKLGDAGFLSHTEIDTAHFKGNFPESCELHAVNTNIVRPSELPEDAWSLILPRIKLGPHRQHQFQLENVDKPYTHVRITIHPDGGLKRVRLFGRRAPAPTGEAHQDTTVQRVVDEHTESRSQHATAQLPILPAIPALALTPEAFAPFGQVVQAYPDVNAVPSPRSTKITGANQGTATKYHKLAPLVSSYPAHVGATAGLSVYHCKPIPLESGGIWPVKLLERHPCTNQAFIPMGSGTAIEFEGDTGKETTGQGRYLVIVALTTEDDKPDLKSLRAFVASANQGIVYNTGVWHHPMAVVEGPMDFTCVETQAGNGDPLDCEIFNLDTTVGLPAVSVPAGK</sequence>
<dbReference type="SUPFAM" id="SSF49785">
    <property type="entry name" value="Galactose-binding domain-like"/>
    <property type="match status" value="2"/>
</dbReference>
<dbReference type="OrthoDB" id="10266039at2759"/>